<evidence type="ECO:0000313" key="4">
    <source>
        <dbReference type="Proteomes" id="UP000223968"/>
    </source>
</evidence>
<protein>
    <recommendedName>
        <fullName evidence="2">Sld7 C-terminal domain-containing protein</fullName>
    </recommendedName>
</protein>
<dbReference type="InterPro" id="IPR041260">
    <property type="entry name" value="Sld7_C"/>
</dbReference>
<feature type="domain" description="Sld7 C-terminal" evidence="2">
    <location>
        <begin position="358"/>
        <end position="489"/>
    </location>
</feature>
<comment type="caution">
    <text evidence="3">The sequence shown here is derived from an EMBL/GenBank/DDBJ whole genome shotgun (WGS) entry which is preliminary data.</text>
</comment>
<evidence type="ECO:0000313" key="3">
    <source>
        <dbReference type="EMBL" id="PGH02678.1"/>
    </source>
</evidence>
<dbReference type="OrthoDB" id="4205424at2759"/>
<dbReference type="STRING" id="1447875.A0A2B7X1V6"/>
<feature type="compositionally biased region" description="Low complexity" evidence="1">
    <location>
        <begin position="248"/>
        <end position="261"/>
    </location>
</feature>
<dbReference type="Pfam" id="PF18596">
    <property type="entry name" value="Sld7_C"/>
    <property type="match status" value="1"/>
</dbReference>
<dbReference type="AlphaFoldDB" id="A0A2B7X1V6"/>
<dbReference type="Proteomes" id="UP000223968">
    <property type="component" value="Unassembled WGS sequence"/>
</dbReference>
<evidence type="ECO:0000259" key="2">
    <source>
        <dbReference type="Pfam" id="PF18596"/>
    </source>
</evidence>
<feature type="compositionally biased region" description="Low complexity" evidence="1">
    <location>
        <begin position="329"/>
        <end position="351"/>
    </location>
</feature>
<accession>A0A2B7X1V6</accession>
<feature type="region of interest" description="Disordered" evidence="1">
    <location>
        <begin position="244"/>
        <end position="351"/>
    </location>
</feature>
<feature type="compositionally biased region" description="Pro residues" evidence="1">
    <location>
        <begin position="135"/>
        <end position="144"/>
    </location>
</feature>
<proteinExistence type="predicted"/>
<organism evidence="3 4">
    <name type="scientific">Helicocarpus griseus UAMH5409</name>
    <dbReference type="NCBI Taxonomy" id="1447875"/>
    <lineage>
        <taxon>Eukaryota</taxon>
        <taxon>Fungi</taxon>
        <taxon>Dikarya</taxon>
        <taxon>Ascomycota</taxon>
        <taxon>Pezizomycotina</taxon>
        <taxon>Eurotiomycetes</taxon>
        <taxon>Eurotiomycetidae</taxon>
        <taxon>Onygenales</taxon>
        <taxon>Ajellomycetaceae</taxon>
        <taxon>Helicocarpus</taxon>
    </lineage>
</organism>
<feature type="region of interest" description="Disordered" evidence="1">
    <location>
        <begin position="133"/>
        <end position="155"/>
    </location>
</feature>
<gene>
    <name evidence="3" type="ORF">AJ79_07557</name>
</gene>
<reference evidence="3 4" key="1">
    <citation type="submission" date="2017-10" db="EMBL/GenBank/DDBJ databases">
        <title>Comparative genomics in systemic dimorphic fungi from Ajellomycetaceae.</title>
        <authorList>
            <person name="Munoz J.F."/>
            <person name="Mcewen J.G."/>
            <person name="Clay O.K."/>
            <person name="Cuomo C.A."/>
        </authorList>
    </citation>
    <scope>NUCLEOTIDE SEQUENCE [LARGE SCALE GENOMIC DNA]</scope>
    <source>
        <strain evidence="3 4">UAMH5409</strain>
    </source>
</reference>
<name>A0A2B7X1V6_9EURO</name>
<evidence type="ECO:0000256" key="1">
    <source>
        <dbReference type="SAM" id="MobiDB-lite"/>
    </source>
</evidence>
<keyword evidence="4" id="KW-1185">Reference proteome</keyword>
<dbReference type="EMBL" id="PDNB01000156">
    <property type="protein sequence ID" value="PGH02678.1"/>
    <property type="molecule type" value="Genomic_DNA"/>
</dbReference>
<sequence>MEVWSGTVAGTAAPSQGFSLIDPLSTGHCDIPKDAKLSLRSFVNPALVPYYARTGPALECHISESELAEWWKARLLCSICWDDDADELDESQPVQQCPTGLLLAVETRAAPNGCRNNVTDILIYGVLSLHSLKPNRPPTPPPSSSPSFRDLDPGNGNIISAPERELRIYAVTLCSALIEKAESLPSRPLSPEPASLNDTDHEPFAEFLPELRSPSPKRKRMANLFEAATEYHKKVRRKGGEAVAQLMSGSSSSSQFSSNPSFTRIKKEPDLNTIDAPGNTHRPRTLSISRITRVPKQPSPAPAAHTRAVNAGPRPLSVSSRRSTPAPPLKEQQQQEPQLSSSQKSMSSASPSEIIATNKALLTRTILTCMRLYGYHRNSRTGATSQLKRTPTVPDPDIDSPVIPTVTMESQSRPHSRPSTATTVSAVAAVPETDEDEDFKAMYHATYRAASFALRRYLKDAPGAGGDFVPVLERGKATDLVDNVLKLFCEAV</sequence>
<feature type="region of interest" description="Disordered" evidence="1">
    <location>
        <begin position="382"/>
        <end position="402"/>
    </location>
</feature>